<dbReference type="AlphaFoldDB" id="A0A849C549"/>
<evidence type="ECO:0000259" key="2">
    <source>
        <dbReference type="Pfam" id="PF01243"/>
    </source>
</evidence>
<dbReference type="InterPro" id="IPR019920">
    <property type="entry name" value="F420-binding_dom_put"/>
</dbReference>
<dbReference type="InterPro" id="IPR011576">
    <property type="entry name" value="Pyridox_Oxase_N"/>
</dbReference>
<dbReference type="PANTHER" id="PTHR35176:SF6">
    <property type="entry name" value="HEME OXYGENASE HI_0854-RELATED"/>
    <property type="match status" value="1"/>
</dbReference>
<keyword evidence="4" id="KW-1185">Reference proteome</keyword>
<accession>A0A849C549</accession>
<name>A0A849C549_9NOCA</name>
<protein>
    <submittedName>
        <fullName evidence="3">PPOX class F420-dependent oxidoreductase</fullName>
    </submittedName>
</protein>
<dbReference type="GO" id="GO:0016627">
    <property type="term" value="F:oxidoreductase activity, acting on the CH-CH group of donors"/>
    <property type="evidence" value="ECO:0007669"/>
    <property type="project" value="TreeGrafter"/>
</dbReference>
<dbReference type="InterPro" id="IPR012349">
    <property type="entry name" value="Split_barrel_FMN-bd"/>
</dbReference>
<dbReference type="Proteomes" id="UP000586827">
    <property type="component" value="Unassembled WGS sequence"/>
</dbReference>
<proteinExistence type="predicted"/>
<dbReference type="NCBIfam" id="TIGR03618">
    <property type="entry name" value="Rv1155_F420"/>
    <property type="match status" value="1"/>
</dbReference>
<sequence length="146" mass="16479">MGGDPRRLAAKVTVSLSDELKKYIDESKVYATVATIGANGQPHLTVVWLDRDGDELIYSTTVSRQQYRNVVRDPRVTVMINPPEQPFRYAEVRGTVTVAPDPERALPDTMSLKFTGLPYREFNPQSVDDTERVIIRITPTKVLGRF</sequence>
<comment type="caution">
    <text evidence="3">The sequence shown here is derived from an EMBL/GenBank/DDBJ whole genome shotgun (WGS) entry which is preliminary data.</text>
</comment>
<evidence type="ECO:0000313" key="3">
    <source>
        <dbReference type="EMBL" id="NNH72898.1"/>
    </source>
</evidence>
<gene>
    <name evidence="3" type="ORF">HLB23_24075</name>
</gene>
<organism evidence="3 4">
    <name type="scientific">Nocardia uniformis</name>
    <dbReference type="NCBI Taxonomy" id="53432"/>
    <lineage>
        <taxon>Bacteria</taxon>
        <taxon>Bacillati</taxon>
        <taxon>Actinomycetota</taxon>
        <taxon>Actinomycetes</taxon>
        <taxon>Mycobacteriales</taxon>
        <taxon>Nocardiaceae</taxon>
        <taxon>Nocardia</taxon>
    </lineage>
</organism>
<evidence type="ECO:0000313" key="4">
    <source>
        <dbReference type="Proteomes" id="UP000586827"/>
    </source>
</evidence>
<dbReference type="Pfam" id="PF01243">
    <property type="entry name" value="PNPOx_N"/>
    <property type="match status" value="1"/>
</dbReference>
<feature type="domain" description="Pyridoxamine 5'-phosphate oxidase N-terminal" evidence="2">
    <location>
        <begin position="17"/>
        <end position="143"/>
    </location>
</feature>
<reference evidence="3 4" key="1">
    <citation type="submission" date="2020-05" db="EMBL/GenBank/DDBJ databases">
        <title>MicrobeNet Type strains.</title>
        <authorList>
            <person name="Nicholson A.C."/>
        </authorList>
    </citation>
    <scope>NUCLEOTIDE SEQUENCE [LARGE SCALE GENOMIC DNA]</scope>
    <source>
        <strain evidence="3 4">JCM 3224</strain>
    </source>
</reference>
<dbReference type="GO" id="GO:0070967">
    <property type="term" value="F:coenzyme F420 binding"/>
    <property type="evidence" value="ECO:0007669"/>
    <property type="project" value="TreeGrafter"/>
</dbReference>
<dbReference type="PANTHER" id="PTHR35176">
    <property type="entry name" value="HEME OXYGENASE HI_0854-RELATED"/>
    <property type="match status" value="1"/>
</dbReference>
<dbReference type="GO" id="GO:0005829">
    <property type="term" value="C:cytosol"/>
    <property type="evidence" value="ECO:0007669"/>
    <property type="project" value="TreeGrafter"/>
</dbReference>
<dbReference type="Gene3D" id="2.30.110.10">
    <property type="entry name" value="Electron Transport, Fmn-binding Protein, Chain A"/>
    <property type="match status" value="1"/>
</dbReference>
<dbReference type="InterPro" id="IPR052019">
    <property type="entry name" value="F420H2_bilvrd_red/Heme_oxyg"/>
</dbReference>
<dbReference type="EMBL" id="JABELX010000008">
    <property type="protein sequence ID" value="NNH72898.1"/>
    <property type="molecule type" value="Genomic_DNA"/>
</dbReference>
<keyword evidence="1" id="KW-0560">Oxidoreductase</keyword>
<evidence type="ECO:0000256" key="1">
    <source>
        <dbReference type="ARBA" id="ARBA00023002"/>
    </source>
</evidence>
<dbReference type="SUPFAM" id="SSF50475">
    <property type="entry name" value="FMN-binding split barrel"/>
    <property type="match status" value="1"/>
</dbReference>